<proteinExistence type="predicted"/>
<evidence type="ECO:0000313" key="2">
    <source>
        <dbReference type="EnsemblMetazoa" id="ACOM042250-PA.1"/>
    </source>
</evidence>
<organism evidence="2">
    <name type="scientific">Anopheles coluzzii</name>
    <name type="common">African malaria mosquito</name>
    <dbReference type="NCBI Taxonomy" id="1518534"/>
    <lineage>
        <taxon>Eukaryota</taxon>
        <taxon>Metazoa</taxon>
        <taxon>Ecdysozoa</taxon>
        <taxon>Arthropoda</taxon>
        <taxon>Hexapoda</taxon>
        <taxon>Insecta</taxon>
        <taxon>Pterygota</taxon>
        <taxon>Neoptera</taxon>
        <taxon>Endopterygota</taxon>
        <taxon>Diptera</taxon>
        <taxon>Nematocera</taxon>
        <taxon>Culicoidea</taxon>
        <taxon>Culicidae</taxon>
        <taxon>Anophelinae</taxon>
        <taxon>Anopheles</taxon>
    </lineage>
</organism>
<dbReference type="EnsemblMetazoa" id="ACOM042250-RA">
    <property type="protein sequence ID" value="ACOM042250-PA.1"/>
    <property type="gene ID" value="ACOM042250"/>
</dbReference>
<sequence length="104" mass="11059">MAPTTIAVVRGLGDGRVRLAAVPLTTIQPYQDGSIGTLEMEENRSANPEREMGTQGMLRKPFGNRFPKLTVMLHGAGCLTGCRHKHPQTGGEAQRSAVTGVSVS</sequence>
<dbReference type="Proteomes" id="UP000075882">
    <property type="component" value="Unassembled WGS sequence"/>
</dbReference>
<dbReference type="AlphaFoldDB" id="A0A8W7Q390"/>
<accession>A0A8W7Q390</accession>
<evidence type="ECO:0000256" key="1">
    <source>
        <dbReference type="SAM" id="MobiDB-lite"/>
    </source>
</evidence>
<feature type="region of interest" description="Disordered" evidence="1">
    <location>
        <begin position="84"/>
        <end position="104"/>
    </location>
</feature>
<protein>
    <submittedName>
        <fullName evidence="2">Uncharacterized protein</fullName>
    </submittedName>
</protein>
<reference evidence="2" key="1">
    <citation type="submission" date="2022-08" db="UniProtKB">
        <authorList>
            <consortium name="EnsemblMetazoa"/>
        </authorList>
    </citation>
    <scope>IDENTIFICATION</scope>
</reference>
<name>A0A8W7Q390_ANOCL</name>